<gene>
    <name evidence="3" type="ORF">CMV30_16615</name>
</gene>
<accession>A0A290QGN7</accession>
<sequence>MNESRFIELLNLYVDQQLCPQEAAELEAEIQTNPTRHRTYQQYCRMQKACAQLFEHERSAAPASVALSRAMADADRKIVAFPEQGTRRSIWPVGFSIGAVATAACVAFVVLSRTETQGPTVSGQVVATNEQAPVKESGTTVARVITEDAKQPAALLASSTEEFTRVFTVQPFRSSEMRPEGLFVSGSSADALVIDWAQDVQLKPLRKVSAEDLAFDQRTAVDKPVTTQFSTTSSDEHSTEMTAFQFTK</sequence>
<reference evidence="3 4" key="1">
    <citation type="submission" date="2017-09" db="EMBL/GenBank/DDBJ databases">
        <title>Complete genome sequence of Verrucomicrobial strain HZ-65, isolated from freshwater.</title>
        <authorList>
            <person name="Choi A."/>
        </authorList>
    </citation>
    <scope>NUCLEOTIDE SEQUENCE [LARGE SCALE GENOMIC DNA]</scope>
    <source>
        <strain evidence="3 4">HZ-65</strain>
    </source>
</reference>
<evidence type="ECO:0000313" key="4">
    <source>
        <dbReference type="Proteomes" id="UP000217265"/>
    </source>
</evidence>
<evidence type="ECO:0000256" key="1">
    <source>
        <dbReference type="SAM" id="MobiDB-lite"/>
    </source>
</evidence>
<dbReference type="OrthoDB" id="196316at2"/>
<evidence type="ECO:0000256" key="2">
    <source>
        <dbReference type="SAM" id="Phobius"/>
    </source>
</evidence>
<keyword evidence="2" id="KW-1133">Transmembrane helix</keyword>
<organism evidence="3 4">
    <name type="scientific">Nibricoccus aquaticus</name>
    <dbReference type="NCBI Taxonomy" id="2576891"/>
    <lineage>
        <taxon>Bacteria</taxon>
        <taxon>Pseudomonadati</taxon>
        <taxon>Verrucomicrobiota</taxon>
        <taxon>Opitutia</taxon>
        <taxon>Opitutales</taxon>
        <taxon>Opitutaceae</taxon>
        <taxon>Nibricoccus</taxon>
    </lineage>
</organism>
<dbReference type="AlphaFoldDB" id="A0A290QGN7"/>
<proteinExistence type="predicted"/>
<keyword evidence="2" id="KW-0812">Transmembrane</keyword>
<dbReference type="KEGG" id="vbh:CMV30_16615"/>
<protein>
    <submittedName>
        <fullName evidence="3">Uncharacterized protein</fullName>
    </submittedName>
</protein>
<dbReference type="RefSeq" id="WP_096057065.1">
    <property type="nucleotide sequence ID" value="NZ_CP023344.1"/>
</dbReference>
<dbReference type="Proteomes" id="UP000217265">
    <property type="component" value="Chromosome"/>
</dbReference>
<name>A0A290QGN7_9BACT</name>
<feature type="region of interest" description="Disordered" evidence="1">
    <location>
        <begin position="229"/>
        <end position="248"/>
    </location>
</feature>
<keyword evidence="4" id="KW-1185">Reference proteome</keyword>
<keyword evidence="2" id="KW-0472">Membrane</keyword>
<feature type="transmembrane region" description="Helical" evidence="2">
    <location>
        <begin position="90"/>
        <end position="111"/>
    </location>
</feature>
<dbReference type="EMBL" id="CP023344">
    <property type="protein sequence ID" value="ATC65436.1"/>
    <property type="molecule type" value="Genomic_DNA"/>
</dbReference>
<evidence type="ECO:0000313" key="3">
    <source>
        <dbReference type="EMBL" id="ATC65436.1"/>
    </source>
</evidence>